<dbReference type="GO" id="GO:0003677">
    <property type="term" value="F:DNA binding"/>
    <property type="evidence" value="ECO:0007669"/>
    <property type="project" value="InterPro"/>
</dbReference>
<dbReference type="EMBL" id="CP011129">
    <property type="protein sequence ID" value="ALN80000.1"/>
    <property type="molecule type" value="Genomic_DNA"/>
</dbReference>
<feature type="domain" description="HTH LytTR-type" evidence="4">
    <location>
        <begin position="151"/>
        <end position="255"/>
    </location>
</feature>
<name>A0A0S2F916_LYSAN</name>
<dbReference type="PROSITE" id="PS50110">
    <property type="entry name" value="RESPONSE_REGULATORY"/>
    <property type="match status" value="1"/>
</dbReference>
<evidence type="ECO:0000256" key="1">
    <source>
        <dbReference type="ARBA" id="ARBA00023012"/>
    </source>
</evidence>
<dbReference type="Proteomes" id="UP000060787">
    <property type="component" value="Chromosome"/>
</dbReference>
<dbReference type="InterPro" id="IPR046947">
    <property type="entry name" value="LytR-like"/>
</dbReference>
<dbReference type="SUPFAM" id="SSF52172">
    <property type="entry name" value="CheY-like"/>
    <property type="match status" value="1"/>
</dbReference>
<organism evidence="5 6">
    <name type="scientific">Lysobacter antibioticus</name>
    <dbReference type="NCBI Taxonomy" id="84531"/>
    <lineage>
        <taxon>Bacteria</taxon>
        <taxon>Pseudomonadati</taxon>
        <taxon>Pseudomonadota</taxon>
        <taxon>Gammaproteobacteria</taxon>
        <taxon>Lysobacterales</taxon>
        <taxon>Lysobacteraceae</taxon>
        <taxon>Lysobacter</taxon>
    </lineage>
</organism>
<dbReference type="InterPro" id="IPR001789">
    <property type="entry name" value="Sig_transdc_resp-reg_receiver"/>
</dbReference>
<dbReference type="SMART" id="SM00850">
    <property type="entry name" value="LytTR"/>
    <property type="match status" value="1"/>
</dbReference>
<dbReference type="PATRIC" id="fig|84531.8.peg.1874"/>
<dbReference type="eggNOG" id="COG3279">
    <property type="taxonomic scope" value="Bacteria"/>
</dbReference>
<proteinExistence type="predicted"/>
<dbReference type="SMART" id="SM00448">
    <property type="entry name" value="REC"/>
    <property type="match status" value="1"/>
</dbReference>
<dbReference type="PROSITE" id="PS50930">
    <property type="entry name" value="HTH_LYTTR"/>
    <property type="match status" value="1"/>
</dbReference>
<evidence type="ECO:0000259" key="4">
    <source>
        <dbReference type="PROSITE" id="PS50930"/>
    </source>
</evidence>
<dbReference type="PANTHER" id="PTHR37299">
    <property type="entry name" value="TRANSCRIPTIONAL REGULATOR-RELATED"/>
    <property type="match status" value="1"/>
</dbReference>
<dbReference type="Pfam" id="PF00072">
    <property type="entry name" value="Response_reg"/>
    <property type="match status" value="1"/>
</dbReference>
<sequence length="256" mass="27789">MSLLAPAPLRAVVVDDEAMSRARLCRLLGLEADVEVIAECADGDSAVAALRRLPADVVFLDIRLPDLNGFGVLQALPAARRPQVVFVTAHAEHALRAFDADAVDYLLKPYSAERLGAALARVRRARAGHAPRPSSAGAAGEGAREAYPQRLAVPVGARLRLLPVEEIESVIAQSNYVELHAGGQAYLLRETLNGIEARLDPSRFVRIHRSRIVQLQAVRDIEQLDGGRYLLRLLNGQRLGSGASYRERIREAMGLG</sequence>
<keyword evidence="1" id="KW-0902">Two-component regulatory system</keyword>
<dbReference type="InterPro" id="IPR007492">
    <property type="entry name" value="LytTR_DNA-bd_dom"/>
</dbReference>
<reference evidence="5 6" key="1">
    <citation type="journal article" date="2015" name="BMC Genomics">
        <title>Comparative genomics and metabolic profiling of the genus Lysobacter.</title>
        <authorList>
            <person name="de Bruijn I."/>
            <person name="Cheng X."/>
            <person name="de Jager V."/>
            <person name="Exposito R.G."/>
            <person name="Watrous J."/>
            <person name="Patel N."/>
            <person name="Postma J."/>
            <person name="Dorrestein P.C."/>
            <person name="Kobayashi D."/>
            <person name="Raaijmakers J.M."/>
        </authorList>
    </citation>
    <scope>NUCLEOTIDE SEQUENCE [LARGE SCALE GENOMIC DNA]</scope>
    <source>
        <strain evidence="5 6">76</strain>
    </source>
</reference>
<dbReference type="KEGG" id="lab:LA76x_1848"/>
<gene>
    <name evidence="5" type="ORF">LA76x_1848</name>
</gene>
<keyword evidence="2" id="KW-0597">Phosphoprotein</keyword>
<dbReference type="AlphaFoldDB" id="A0A0S2F916"/>
<dbReference type="Pfam" id="PF04397">
    <property type="entry name" value="LytTR"/>
    <property type="match status" value="1"/>
</dbReference>
<evidence type="ECO:0000259" key="3">
    <source>
        <dbReference type="PROSITE" id="PS50110"/>
    </source>
</evidence>
<accession>A0A0S2F916</accession>
<dbReference type="InterPro" id="IPR011006">
    <property type="entry name" value="CheY-like_superfamily"/>
</dbReference>
<dbReference type="STRING" id="84531.LA76x_1848"/>
<feature type="modified residue" description="4-aspartylphosphate" evidence="2">
    <location>
        <position position="61"/>
    </location>
</feature>
<evidence type="ECO:0000313" key="6">
    <source>
        <dbReference type="Proteomes" id="UP000060787"/>
    </source>
</evidence>
<feature type="domain" description="Response regulatory" evidence="3">
    <location>
        <begin position="10"/>
        <end position="123"/>
    </location>
</feature>
<dbReference type="PANTHER" id="PTHR37299:SF1">
    <property type="entry name" value="STAGE 0 SPORULATION PROTEIN A HOMOLOG"/>
    <property type="match status" value="1"/>
</dbReference>
<dbReference type="Gene3D" id="3.40.50.2300">
    <property type="match status" value="1"/>
</dbReference>
<evidence type="ECO:0000313" key="5">
    <source>
        <dbReference type="EMBL" id="ALN80000.1"/>
    </source>
</evidence>
<dbReference type="GO" id="GO:0000156">
    <property type="term" value="F:phosphorelay response regulator activity"/>
    <property type="evidence" value="ECO:0007669"/>
    <property type="project" value="InterPro"/>
</dbReference>
<dbReference type="RefSeq" id="WP_057917438.1">
    <property type="nucleotide sequence ID" value="NZ_CP011129.1"/>
</dbReference>
<dbReference type="Gene3D" id="2.40.50.1020">
    <property type="entry name" value="LytTr DNA-binding domain"/>
    <property type="match status" value="1"/>
</dbReference>
<keyword evidence="6" id="KW-1185">Reference proteome</keyword>
<evidence type="ECO:0000256" key="2">
    <source>
        <dbReference type="PROSITE-ProRule" id="PRU00169"/>
    </source>
</evidence>
<protein>
    <submittedName>
        <fullName evidence="5">Response regulator</fullName>
    </submittedName>
</protein>